<accession>A0A382K470</accession>
<dbReference type="Pfam" id="PF07366">
    <property type="entry name" value="SnoaL"/>
    <property type="match status" value="1"/>
</dbReference>
<dbReference type="GO" id="GO:0030638">
    <property type="term" value="P:polyketide metabolic process"/>
    <property type="evidence" value="ECO:0007669"/>
    <property type="project" value="InterPro"/>
</dbReference>
<evidence type="ECO:0000313" key="1">
    <source>
        <dbReference type="EMBL" id="SVC19664.1"/>
    </source>
</evidence>
<dbReference type="PANTHER" id="PTHR38436:SF1">
    <property type="entry name" value="ESTER CYCLASE"/>
    <property type="match status" value="1"/>
</dbReference>
<dbReference type="PANTHER" id="PTHR38436">
    <property type="entry name" value="POLYKETIDE CYCLASE SNOAL-LIKE DOMAIN"/>
    <property type="match status" value="1"/>
</dbReference>
<dbReference type="InterPro" id="IPR032710">
    <property type="entry name" value="NTF2-like_dom_sf"/>
</dbReference>
<dbReference type="SUPFAM" id="SSF54427">
    <property type="entry name" value="NTF2-like"/>
    <property type="match status" value="2"/>
</dbReference>
<dbReference type="AlphaFoldDB" id="A0A382K470"/>
<proteinExistence type="predicted"/>
<protein>
    <recommendedName>
        <fullName evidence="2">SnoaL-like domain-containing protein</fullName>
    </recommendedName>
</protein>
<gene>
    <name evidence="1" type="ORF">METZ01_LOCUS272518</name>
</gene>
<dbReference type="Gene3D" id="3.10.450.50">
    <property type="match status" value="2"/>
</dbReference>
<name>A0A382K470_9ZZZZ</name>
<evidence type="ECO:0008006" key="2">
    <source>
        <dbReference type="Google" id="ProtNLM"/>
    </source>
</evidence>
<dbReference type="InterPro" id="IPR009959">
    <property type="entry name" value="Cyclase_SnoaL-like"/>
</dbReference>
<dbReference type="EMBL" id="UINC01078515">
    <property type="protein sequence ID" value="SVC19664.1"/>
    <property type="molecule type" value="Genomic_DNA"/>
</dbReference>
<organism evidence="1">
    <name type="scientific">marine metagenome</name>
    <dbReference type="NCBI Taxonomy" id="408172"/>
    <lineage>
        <taxon>unclassified sequences</taxon>
        <taxon>metagenomes</taxon>
        <taxon>ecological metagenomes</taxon>
    </lineage>
</organism>
<reference evidence="1" key="1">
    <citation type="submission" date="2018-05" db="EMBL/GenBank/DDBJ databases">
        <authorList>
            <person name="Lanie J.A."/>
            <person name="Ng W.-L."/>
            <person name="Kazmierczak K.M."/>
            <person name="Andrzejewski T.M."/>
            <person name="Davidsen T.M."/>
            <person name="Wayne K.J."/>
            <person name="Tettelin H."/>
            <person name="Glass J.I."/>
            <person name="Rusch D."/>
            <person name="Podicherti R."/>
            <person name="Tsui H.-C.T."/>
            <person name="Winkler M.E."/>
        </authorList>
    </citation>
    <scope>NUCLEOTIDE SEQUENCE</scope>
</reference>
<sequence>MQIEQFDTGLKGQENVKKLVITPEQNYNNKQKVKHYLKTTLHSGKSKIEENLKEFFSEDVKVKCFYPLNEFSGITKFKDNFWLPLFQAFPDLERKEQVLIGGTFTDKIQIGSISTLSGIFKKQWLGIKPNFKMVNLKCCEIHELKNDKIVETHILIDVLDLMFQTGVYPINPSRGTEGNWLSPINTDGVNFYEKNPEISKLSLEQSLVMQRSLNIKPELDNLSDEELRIKLIDHPQKEYWHEKMIWYGPSGVGTARSLEGFVDYHQLPFRKTFKERNYWKLGHYCEIGDGKFSLTAGWHSIQAKYGSDDWLGYSAKDKIVTMRVMDFYHHDEGKIRENWVPIDIIHILKQIDIDVFELIK</sequence>